<reference evidence="1" key="1">
    <citation type="submission" date="2019-08" db="EMBL/GenBank/DDBJ databases">
        <authorList>
            <person name="Kucharzyk K."/>
            <person name="Murdoch R.W."/>
            <person name="Higgins S."/>
            <person name="Loffler F."/>
        </authorList>
    </citation>
    <scope>NUCLEOTIDE SEQUENCE</scope>
</reference>
<organism evidence="1">
    <name type="scientific">bioreactor metagenome</name>
    <dbReference type="NCBI Taxonomy" id="1076179"/>
    <lineage>
        <taxon>unclassified sequences</taxon>
        <taxon>metagenomes</taxon>
        <taxon>ecological metagenomes</taxon>
    </lineage>
</organism>
<evidence type="ECO:0000313" key="1">
    <source>
        <dbReference type="EMBL" id="MPM77040.1"/>
    </source>
</evidence>
<comment type="caution">
    <text evidence="1">The sequence shown here is derived from an EMBL/GenBank/DDBJ whole genome shotgun (WGS) entry which is preliminary data.</text>
</comment>
<dbReference type="EMBL" id="VSSQ01027674">
    <property type="protein sequence ID" value="MPM77040.1"/>
    <property type="molecule type" value="Genomic_DNA"/>
</dbReference>
<name>A0A645CJB0_9ZZZZ</name>
<accession>A0A645CJB0</accession>
<protein>
    <submittedName>
        <fullName evidence="1">Uncharacterized protein</fullName>
    </submittedName>
</protein>
<proteinExistence type="predicted"/>
<gene>
    <name evidence="1" type="ORF">SDC9_124039</name>
</gene>
<dbReference type="AlphaFoldDB" id="A0A645CJB0"/>
<sequence>MLFPATSLQAALAATTEDVSLTAVPAHMPKPVSLSPIILPRAGKIKTAITLNKKMVEMACATSSSLALITGAVAAMAEPPQMEVPTPIKVVAFG</sequence>